<reference evidence="2" key="1">
    <citation type="submission" date="2023-04" db="EMBL/GenBank/DDBJ databases">
        <authorList>
            <person name="Vijverberg K."/>
            <person name="Xiong W."/>
            <person name="Schranz E."/>
        </authorList>
    </citation>
    <scope>NUCLEOTIDE SEQUENCE</scope>
</reference>
<evidence type="ECO:0000313" key="3">
    <source>
        <dbReference type="Proteomes" id="UP001177003"/>
    </source>
</evidence>
<dbReference type="EMBL" id="OX465078">
    <property type="protein sequence ID" value="CAI9274162.1"/>
    <property type="molecule type" value="Genomic_DNA"/>
</dbReference>
<name>A0AA35YHS9_LACSI</name>
<evidence type="ECO:0000313" key="2">
    <source>
        <dbReference type="EMBL" id="CAI9274162.1"/>
    </source>
</evidence>
<evidence type="ECO:0000256" key="1">
    <source>
        <dbReference type="SAM" id="MobiDB-lite"/>
    </source>
</evidence>
<proteinExistence type="predicted"/>
<organism evidence="2 3">
    <name type="scientific">Lactuca saligna</name>
    <name type="common">Willowleaf lettuce</name>
    <dbReference type="NCBI Taxonomy" id="75948"/>
    <lineage>
        <taxon>Eukaryota</taxon>
        <taxon>Viridiplantae</taxon>
        <taxon>Streptophyta</taxon>
        <taxon>Embryophyta</taxon>
        <taxon>Tracheophyta</taxon>
        <taxon>Spermatophyta</taxon>
        <taxon>Magnoliopsida</taxon>
        <taxon>eudicotyledons</taxon>
        <taxon>Gunneridae</taxon>
        <taxon>Pentapetalae</taxon>
        <taxon>asterids</taxon>
        <taxon>campanulids</taxon>
        <taxon>Asterales</taxon>
        <taxon>Asteraceae</taxon>
        <taxon>Cichorioideae</taxon>
        <taxon>Cichorieae</taxon>
        <taxon>Lactucinae</taxon>
        <taxon>Lactuca</taxon>
    </lineage>
</organism>
<keyword evidence="3" id="KW-1185">Reference proteome</keyword>
<sequence>MRSKKIGGSELESFIGQHHQTPPSAKLEDDELEHMKWLKPYRYNEVCLVGDDELTKDRSVFVKGCDVKNNWYHDWILIGMIKSLFLYRKRIVHLPSKSDFMVKIASLPANVYCPRHAANLCSDSSQEPVNEIGTQSGKTAVKQKSKLSYLEMNEGFQLTEIWDKHPTCERPTSLGRTRAKQKSQK</sequence>
<feature type="region of interest" description="Disordered" evidence="1">
    <location>
        <begin position="166"/>
        <end position="185"/>
    </location>
</feature>
<gene>
    <name evidence="2" type="ORF">LSALG_LOCUS14259</name>
</gene>
<accession>A0AA35YHS9</accession>
<protein>
    <submittedName>
        <fullName evidence="2">Uncharacterized protein</fullName>
    </submittedName>
</protein>
<dbReference type="Proteomes" id="UP001177003">
    <property type="component" value="Chromosome 2"/>
</dbReference>
<dbReference type="AlphaFoldDB" id="A0AA35YHS9"/>